<keyword evidence="2" id="KW-1185">Reference proteome</keyword>
<sequence>MPTFFLSSPGDRPAYHALAEHLWGIGCDIDSDGNSSSPDATDWTELTIILRANTDKRIDIDSVSSTGPLVLSIRSDDAELAYRAALYLCDVAGGELTKP</sequence>
<dbReference type="AlphaFoldDB" id="A0A1C7NTJ2"/>
<protein>
    <submittedName>
        <fullName evidence="1">Uncharacterized protein</fullName>
    </submittedName>
</protein>
<proteinExistence type="predicted"/>
<comment type="caution">
    <text evidence="1">The sequence shown here is derived from an EMBL/GenBank/DDBJ whole genome shotgun (WGS) entry which is preliminary data.</text>
</comment>
<evidence type="ECO:0000313" key="1">
    <source>
        <dbReference type="EMBL" id="OBZ92036.1"/>
    </source>
</evidence>
<reference evidence="1 2" key="1">
    <citation type="journal article" date="2016" name="Syst. Appl. Microbiol.">
        <title>Pararhizobium polonicum sp. nov. isolated from tumors on stone fruit rootstocks.</title>
        <authorList>
            <person name="Pulawska J."/>
            <person name="Kuzmanovic N."/>
            <person name="Willems A."/>
            <person name="Pothier J.F."/>
        </authorList>
    </citation>
    <scope>NUCLEOTIDE SEQUENCE [LARGE SCALE GENOMIC DNA]</scope>
    <source>
        <strain evidence="1 2">F5.1</strain>
    </source>
</reference>
<evidence type="ECO:0000313" key="2">
    <source>
        <dbReference type="Proteomes" id="UP000093111"/>
    </source>
</evidence>
<gene>
    <name evidence="1" type="ORF">ADU59_28995</name>
</gene>
<dbReference type="EMBL" id="LGLV01000026">
    <property type="protein sequence ID" value="OBZ92036.1"/>
    <property type="molecule type" value="Genomic_DNA"/>
</dbReference>
<organism evidence="1 2">
    <name type="scientific">Pararhizobium polonicum</name>
    <dbReference type="NCBI Taxonomy" id="1612624"/>
    <lineage>
        <taxon>Bacteria</taxon>
        <taxon>Pseudomonadati</taxon>
        <taxon>Pseudomonadota</taxon>
        <taxon>Alphaproteobacteria</taxon>
        <taxon>Hyphomicrobiales</taxon>
        <taxon>Rhizobiaceae</taxon>
        <taxon>Rhizobium/Agrobacterium group</taxon>
        <taxon>Pararhizobium</taxon>
    </lineage>
</organism>
<name>A0A1C7NTJ2_9HYPH</name>
<dbReference type="OrthoDB" id="8480659at2"/>
<dbReference type="STRING" id="1612624.ADU59_28995"/>
<dbReference type="Proteomes" id="UP000093111">
    <property type="component" value="Unassembled WGS sequence"/>
</dbReference>
<accession>A0A1C7NTJ2</accession>